<dbReference type="InterPro" id="IPR036271">
    <property type="entry name" value="Tet_transcr_reg_TetR-rel_C_sf"/>
</dbReference>
<dbReference type="EMBL" id="FOOG01000014">
    <property type="protein sequence ID" value="SFF92246.1"/>
    <property type="molecule type" value="Genomic_DNA"/>
</dbReference>
<evidence type="ECO:0000256" key="1">
    <source>
        <dbReference type="ARBA" id="ARBA00023125"/>
    </source>
</evidence>
<dbReference type="Pfam" id="PF00440">
    <property type="entry name" value="TetR_N"/>
    <property type="match status" value="1"/>
</dbReference>
<dbReference type="GO" id="GO:0003677">
    <property type="term" value="F:DNA binding"/>
    <property type="evidence" value="ECO:0007669"/>
    <property type="project" value="UniProtKB-UniRule"/>
</dbReference>
<evidence type="ECO:0000256" key="2">
    <source>
        <dbReference type="PROSITE-ProRule" id="PRU00335"/>
    </source>
</evidence>
<dbReference type="PRINTS" id="PR00455">
    <property type="entry name" value="HTHTETR"/>
</dbReference>
<name>A0A1I2MSB9_9BACI</name>
<evidence type="ECO:0000259" key="3">
    <source>
        <dbReference type="PROSITE" id="PS50977"/>
    </source>
</evidence>
<dbReference type="RefSeq" id="WP_089751819.1">
    <property type="nucleotide sequence ID" value="NZ_FOOG01000014.1"/>
</dbReference>
<protein>
    <submittedName>
        <fullName evidence="4">Transcriptional regulator, TetR family</fullName>
    </submittedName>
</protein>
<dbReference type="GO" id="GO:0006355">
    <property type="term" value="P:regulation of DNA-templated transcription"/>
    <property type="evidence" value="ECO:0007669"/>
    <property type="project" value="UniProtKB-ARBA"/>
</dbReference>
<dbReference type="PANTHER" id="PTHR30055">
    <property type="entry name" value="HTH-TYPE TRANSCRIPTIONAL REGULATOR RUTR"/>
    <property type="match status" value="1"/>
</dbReference>
<dbReference type="AlphaFoldDB" id="A0A1I2MSB9"/>
<organism evidence="4 5">
    <name type="scientific">Halobacillus alkaliphilus</name>
    <dbReference type="NCBI Taxonomy" id="396056"/>
    <lineage>
        <taxon>Bacteria</taxon>
        <taxon>Bacillati</taxon>
        <taxon>Bacillota</taxon>
        <taxon>Bacilli</taxon>
        <taxon>Bacillales</taxon>
        <taxon>Bacillaceae</taxon>
        <taxon>Halobacillus</taxon>
    </lineage>
</organism>
<dbReference type="SUPFAM" id="SSF48498">
    <property type="entry name" value="Tetracyclin repressor-like, C-terminal domain"/>
    <property type="match status" value="1"/>
</dbReference>
<dbReference type="Gene3D" id="1.10.357.10">
    <property type="entry name" value="Tetracycline Repressor, domain 2"/>
    <property type="match status" value="1"/>
</dbReference>
<proteinExistence type="predicted"/>
<evidence type="ECO:0000313" key="5">
    <source>
        <dbReference type="Proteomes" id="UP000198897"/>
    </source>
</evidence>
<keyword evidence="5" id="KW-1185">Reference proteome</keyword>
<dbReference type="Proteomes" id="UP000198897">
    <property type="component" value="Unassembled WGS sequence"/>
</dbReference>
<feature type="DNA-binding region" description="H-T-H motif" evidence="2">
    <location>
        <begin position="44"/>
        <end position="63"/>
    </location>
</feature>
<dbReference type="InterPro" id="IPR001647">
    <property type="entry name" value="HTH_TetR"/>
</dbReference>
<sequence length="218" mass="24916">MSEFKDIYNAINEAQDGKGLTPKQEQILKAAVEIFAEKGYASSSTSEIAARAGVAEGTIFRHYKTKKDLLLSIVTPFMTQFTVPLLASHFTKEVFDEPPEGFEQFLKKIIKNRFEFARENAPLLKIVLQEIAFQPELQAHYESVFLEEVFPKFERALNELKEQGSVIDFPNRSIIRMIISTVVGFLVTRFLLAPESDWEDEEELDRTIHFIMYGLGGK</sequence>
<dbReference type="OrthoDB" id="9780824at2"/>
<gene>
    <name evidence="4" type="ORF">SAMN05216353_1146</name>
</gene>
<dbReference type="SUPFAM" id="SSF46689">
    <property type="entry name" value="Homeodomain-like"/>
    <property type="match status" value="1"/>
</dbReference>
<dbReference type="PROSITE" id="PS50977">
    <property type="entry name" value="HTH_TETR_2"/>
    <property type="match status" value="1"/>
</dbReference>
<keyword evidence="1 2" id="KW-0238">DNA-binding</keyword>
<dbReference type="InterPro" id="IPR050109">
    <property type="entry name" value="HTH-type_TetR-like_transc_reg"/>
</dbReference>
<accession>A0A1I2MSB9</accession>
<evidence type="ECO:0000313" key="4">
    <source>
        <dbReference type="EMBL" id="SFF92246.1"/>
    </source>
</evidence>
<reference evidence="5" key="1">
    <citation type="submission" date="2016-10" db="EMBL/GenBank/DDBJ databases">
        <authorList>
            <person name="Varghese N."/>
            <person name="Submissions S."/>
        </authorList>
    </citation>
    <scope>NUCLEOTIDE SEQUENCE [LARGE SCALE GENOMIC DNA]</scope>
    <source>
        <strain evidence="5">FP5</strain>
    </source>
</reference>
<dbReference type="PANTHER" id="PTHR30055:SF222">
    <property type="entry name" value="REGULATORY PROTEIN"/>
    <property type="match status" value="1"/>
</dbReference>
<dbReference type="InterPro" id="IPR009057">
    <property type="entry name" value="Homeodomain-like_sf"/>
</dbReference>
<feature type="domain" description="HTH tetR-type" evidence="3">
    <location>
        <begin position="21"/>
        <end position="81"/>
    </location>
</feature>